<evidence type="ECO:0000313" key="2">
    <source>
        <dbReference type="Proteomes" id="UP000664940"/>
    </source>
</evidence>
<proteinExistence type="predicted"/>
<organism evidence="1 2">
    <name type="scientific">Phyllostomus discolor</name>
    <name type="common">pale spear-nosed bat</name>
    <dbReference type="NCBI Taxonomy" id="89673"/>
    <lineage>
        <taxon>Eukaryota</taxon>
        <taxon>Metazoa</taxon>
        <taxon>Chordata</taxon>
        <taxon>Craniata</taxon>
        <taxon>Vertebrata</taxon>
        <taxon>Euteleostomi</taxon>
        <taxon>Mammalia</taxon>
        <taxon>Eutheria</taxon>
        <taxon>Laurasiatheria</taxon>
        <taxon>Chiroptera</taxon>
        <taxon>Yangochiroptera</taxon>
        <taxon>Phyllostomidae</taxon>
        <taxon>Phyllostominae</taxon>
        <taxon>Phyllostomus</taxon>
    </lineage>
</organism>
<evidence type="ECO:0000313" key="1">
    <source>
        <dbReference type="EMBL" id="KAF6074932.1"/>
    </source>
</evidence>
<dbReference type="Proteomes" id="UP000664940">
    <property type="component" value="Unassembled WGS sequence"/>
</dbReference>
<accession>A0A834DDH0</accession>
<sequence>MRVFSEALLETRLAEDMEATQVPINRQLDEKAVARTCKGILLSHKENKILPFATAWMNLESITLSEISQPEKDKMPYDFTYRWNLMSKINKQNRNRLIRIENRLMDARGEEFGGDWVKKMKGLRSTDW</sequence>
<dbReference type="EMBL" id="JABVXQ010000015">
    <property type="protein sequence ID" value="KAF6074932.1"/>
    <property type="molecule type" value="Genomic_DNA"/>
</dbReference>
<comment type="caution">
    <text evidence="1">The sequence shown here is derived from an EMBL/GenBank/DDBJ whole genome shotgun (WGS) entry which is preliminary data.</text>
</comment>
<protein>
    <submittedName>
        <fullName evidence="1">Uncharacterized protein</fullName>
    </submittedName>
</protein>
<gene>
    <name evidence="1" type="ORF">HJG60_009342</name>
</gene>
<reference evidence="1 2" key="1">
    <citation type="journal article" date="2020" name="Nature">
        <title>Six reference-quality genomes reveal evolution of bat adaptations.</title>
        <authorList>
            <person name="Jebb D."/>
            <person name="Huang Z."/>
            <person name="Pippel M."/>
            <person name="Hughes G.M."/>
            <person name="Lavrichenko K."/>
            <person name="Devanna P."/>
            <person name="Winkler S."/>
            <person name="Jermiin L.S."/>
            <person name="Skirmuntt E.C."/>
            <person name="Katzourakis A."/>
            <person name="Burkitt-Gray L."/>
            <person name="Ray D.A."/>
            <person name="Sullivan K.A.M."/>
            <person name="Roscito J.G."/>
            <person name="Kirilenko B.M."/>
            <person name="Davalos L.M."/>
            <person name="Corthals A.P."/>
            <person name="Power M.L."/>
            <person name="Jones G."/>
            <person name="Ransome R.D."/>
            <person name="Dechmann D.K.N."/>
            <person name="Locatelli A.G."/>
            <person name="Puechmaille S.J."/>
            <person name="Fedrigo O."/>
            <person name="Jarvis E.D."/>
            <person name="Hiller M."/>
            <person name="Vernes S.C."/>
            <person name="Myers E.W."/>
            <person name="Teeling E.C."/>
        </authorList>
    </citation>
    <scope>NUCLEOTIDE SEQUENCE [LARGE SCALE GENOMIC DNA]</scope>
    <source>
        <strain evidence="1">Bat1K_MPI-CBG_1</strain>
    </source>
</reference>
<name>A0A834DDH0_9CHIR</name>
<dbReference type="AlphaFoldDB" id="A0A834DDH0"/>